<reference evidence="2" key="1">
    <citation type="journal article" date="2019" name="Int. J. Syst. Evol. Microbiol.">
        <title>The Global Catalogue of Microorganisms (GCM) 10K type strain sequencing project: providing services to taxonomists for standard genome sequencing and annotation.</title>
        <authorList>
            <consortium name="The Broad Institute Genomics Platform"/>
            <consortium name="The Broad Institute Genome Sequencing Center for Infectious Disease"/>
            <person name="Wu L."/>
            <person name="Ma J."/>
        </authorList>
    </citation>
    <scope>NUCLEOTIDE SEQUENCE [LARGE SCALE GENOMIC DNA]</scope>
    <source>
        <strain evidence="2">PCU 280</strain>
    </source>
</reference>
<name>A0ABW1V9V2_9BACL</name>
<comment type="caution">
    <text evidence="1">The sequence shown here is derived from an EMBL/GenBank/DDBJ whole genome shotgun (WGS) entry which is preliminary data.</text>
</comment>
<proteinExistence type="predicted"/>
<dbReference type="Proteomes" id="UP001596233">
    <property type="component" value="Unassembled WGS sequence"/>
</dbReference>
<accession>A0ABW1V9V2</accession>
<evidence type="ECO:0000313" key="2">
    <source>
        <dbReference type="Proteomes" id="UP001596233"/>
    </source>
</evidence>
<organism evidence="1 2">
    <name type="scientific">Paenibacillus septentrionalis</name>
    <dbReference type="NCBI Taxonomy" id="429342"/>
    <lineage>
        <taxon>Bacteria</taxon>
        <taxon>Bacillati</taxon>
        <taxon>Bacillota</taxon>
        <taxon>Bacilli</taxon>
        <taxon>Bacillales</taxon>
        <taxon>Paenibacillaceae</taxon>
        <taxon>Paenibacillus</taxon>
    </lineage>
</organism>
<protein>
    <recommendedName>
        <fullName evidence="3">ParB/Sulfiredoxin domain-containing protein</fullName>
    </recommendedName>
</protein>
<dbReference type="EMBL" id="JBHSTE010000005">
    <property type="protein sequence ID" value="MFC6334255.1"/>
    <property type="molecule type" value="Genomic_DNA"/>
</dbReference>
<evidence type="ECO:0008006" key="3">
    <source>
        <dbReference type="Google" id="ProtNLM"/>
    </source>
</evidence>
<evidence type="ECO:0000313" key="1">
    <source>
        <dbReference type="EMBL" id="MFC6334255.1"/>
    </source>
</evidence>
<keyword evidence="2" id="KW-1185">Reference proteome</keyword>
<sequence>MEFGWPLPKRTSYLEELRKVDDPKKPKYPLVFQGERQFYSIHKVPIDLPKYRLANGRTQASQESFLSKNSNLYPSDFFERDEENVEAQRIQHDLLKELLGTNEKNIIKFFREKEQIEPLILTHTGFVVNGNRRLCTFRELLKEDENKYQKFQHIEVIILDPCDEKDIDELEARLQIDTDIRADYNWISEACMLRNRHTKHGYTIDRLALIYGKSNPQIEDILDTLHHVDMYLESQGKSKQYEVVNKQEFAFKQLKKSRNKVKDPDKRTVFTSIAYTLLSNPIESGRLWGAIPAVEDNLDRIITVLQDELDIVGDIEADDDINLLDDEQSELESLIIALSDKDNSERVIEVVDDVIREQKETEREIKNKKYVLSQINKANTALKNAIVGFGNDTDTIGILPQLNELELSLGKLRELLNHAVH</sequence>
<gene>
    <name evidence="1" type="ORF">ACFP56_16625</name>
</gene>
<dbReference type="RefSeq" id="WP_379236578.1">
    <property type="nucleotide sequence ID" value="NZ_JBHSTE010000005.1"/>
</dbReference>